<dbReference type="Proteomes" id="UP001500886">
    <property type="component" value="Unassembled WGS sequence"/>
</dbReference>
<name>A0ABP6FXU5_9ACTN</name>
<organism evidence="2 3">
    <name type="scientific">Streptomyces luteosporeus</name>
    <dbReference type="NCBI Taxonomy" id="173856"/>
    <lineage>
        <taxon>Bacteria</taxon>
        <taxon>Bacillati</taxon>
        <taxon>Actinomycetota</taxon>
        <taxon>Actinomycetes</taxon>
        <taxon>Kitasatosporales</taxon>
        <taxon>Streptomycetaceae</taxon>
        <taxon>Streptomyces</taxon>
    </lineage>
</organism>
<evidence type="ECO:0000259" key="1">
    <source>
        <dbReference type="PROSITE" id="PS50943"/>
    </source>
</evidence>
<accession>A0ABP6FXU5</accession>
<dbReference type="SUPFAM" id="SSF47413">
    <property type="entry name" value="lambda repressor-like DNA-binding domains"/>
    <property type="match status" value="1"/>
</dbReference>
<gene>
    <name evidence="2" type="ORF">GCM10010315_01310</name>
</gene>
<evidence type="ECO:0000313" key="3">
    <source>
        <dbReference type="Proteomes" id="UP001500886"/>
    </source>
</evidence>
<dbReference type="Pfam" id="PF13560">
    <property type="entry name" value="HTH_31"/>
    <property type="match status" value="1"/>
</dbReference>
<dbReference type="SMART" id="SM00530">
    <property type="entry name" value="HTH_XRE"/>
    <property type="match status" value="1"/>
</dbReference>
<protein>
    <submittedName>
        <fullName evidence="2">Helix-turn-helix transcriptional regulator</fullName>
    </submittedName>
</protein>
<feature type="domain" description="HTH cro/C1-type" evidence="1">
    <location>
        <begin position="25"/>
        <end position="77"/>
    </location>
</feature>
<proteinExistence type="predicted"/>
<keyword evidence="3" id="KW-1185">Reference proteome</keyword>
<dbReference type="RefSeq" id="WP_344432576.1">
    <property type="nucleotide sequence ID" value="NZ_BAAASL010000001.1"/>
</dbReference>
<comment type="caution">
    <text evidence="2">The sequence shown here is derived from an EMBL/GenBank/DDBJ whole genome shotgun (WGS) entry which is preliminary data.</text>
</comment>
<evidence type="ECO:0000313" key="2">
    <source>
        <dbReference type="EMBL" id="GAA2707219.1"/>
    </source>
</evidence>
<reference evidence="3" key="1">
    <citation type="journal article" date="2019" name="Int. J. Syst. Evol. Microbiol.">
        <title>The Global Catalogue of Microorganisms (GCM) 10K type strain sequencing project: providing services to taxonomists for standard genome sequencing and annotation.</title>
        <authorList>
            <consortium name="The Broad Institute Genomics Platform"/>
            <consortium name="The Broad Institute Genome Sequencing Center for Infectious Disease"/>
            <person name="Wu L."/>
            <person name="Ma J."/>
        </authorList>
    </citation>
    <scope>NUCLEOTIDE SEQUENCE [LARGE SCALE GENOMIC DNA]</scope>
    <source>
        <strain evidence="3">JCM 4542</strain>
    </source>
</reference>
<dbReference type="CDD" id="cd00093">
    <property type="entry name" value="HTH_XRE"/>
    <property type="match status" value="1"/>
</dbReference>
<dbReference type="Pfam" id="PF19054">
    <property type="entry name" value="DUF5753"/>
    <property type="match status" value="1"/>
</dbReference>
<dbReference type="Gene3D" id="1.10.260.40">
    <property type="entry name" value="lambda repressor-like DNA-binding domains"/>
    <property type="match status" value="1"/>
</dbReference>
<sequence>MANTSGGTGWHSRAKFGWEFFGAELKRRREERGLSQQELGRRVFCSGSYIGQFEAGMRKPQLEIAERIDVELGTDGFFARMCRQLIDNEPYFDYFVEAKYLESIATAIHAYAPLYVPGLFQTAAYARSVMIGSFPLAPDSDIERWLAGRLERQAILEHPTKPLLWAVLDENVIRRPISGPRVMHEQLVHLAALADRRRIMLQVVPMSEGTLTLGGLLKLMSFEDAPTVAYEEGAMSGMLRDDPAQVARYQLAYDFIRATALSPAASLDLIRTVAEEYGDES</sequence>
<dbReference type="InterPro" id="IPR043917">
    <property type="entry name" value="DUF5753"/>
</dbReference>
<dbReference type="PROSITE" id="PS50943">
    <property type="entry name" value="HTH_CROC1"/>
    <property type="match status" value="1"/>
</dbReference>
<dbReference type="EMBL" id="BAAASL010000001">
    <property type="protein sequence ID" value="GAA2707219.1"/>
    <property type="molecule type" value="Genomic_DNA"/>
</dbReference>
<dbReference type="InterPro" id="IPR001387">
    <property type="entry name" value="Cro/C1-type_HTH"/>
</dbReference>
<dbReference type="InterPro" id="IPR010982">
    <property type="entry name" value="Lambda_DNA-bd_dom_sf"/>
</dbReference>